<keyword evidence="3" id="KW-1185">Reference proteome</keyword>
<protein>
    <submittedName>
        <fullName evidence="2">Uncharacterized protein</fullName>
    </submittedName>
</protein>
<feature type="compositionally biased region" description="Gly residues" evidence="1">
    <location>
        <begin position="196"/>
        <end position="206"/>
    </location>
</feature>
<feature type="region of interest" description="Disordered" evidence="1">
    <location>
        <begin position="268"/>
        <end position="339"/>
    </location>
</feature>
<comment type="caution">
    <text evidence="2">The sequence shown here is derived from an EMBL/GenBank/DDBJ whole genome shotgun (WGS) entry which is preliminary data.</text>
</comment>
<sequence length="501" mass="51580">MASGVKTDTSKRLGALLLQGWAMLAENCPDCKVPLMKERASDERLCVNCDTTFVPDGQGLRPTNRSSPKQTEGELQQREQQTEQQDGSEGGSTDDASSYSYDPRADPRLGPFASAASDRPPDDAGPLQSSVARGSRAVTPLTGAAERRSGSHGGTAATAAAAAAAPATANTPDPYGPRHAGAAVSSAGAAAAAVPGAGGSGSGGGPPSTAADPVENVADLLAAKMLQGWALLDKYCPSCNTVLVRSKANKRMFCVACDIWVVSEADNQQHQQQKPPAAGQQSQPDEARMGAQGPSGQPHPQPAPVPAAPSLGARQPPPQQLPAGASPRQLPPAPAQQQQQPLMQLPLLYQQFFTPTAAEAEAAGDGAGVCPLGSSPPQQWPGGGPPWSPETLLGPLHHHNQQHQQQQQQQTQHLRQARQAPSSGQGISGNGAAAGGDGGSGKQPSGTALLLTIGRTVAVKMAEAQGLLERTPAVDTEQARSYVALISECLDLLSKLHSLQQ</sequence>
<feature type="compositionally biased region" description="Gly residues" evidence="1">
    <location>
        <begin position="426"/>
        <end position="441"/>
    </location>
</feature>
<gene>
    <name evidence="2" type="primary">PLEST001795</name>
    <name evidence="2" type="ORF">PLESTB_001080200</name>
</gene>
<evidence type="ECO:0000313" key="3">
    <source>
        <dbReference type="Proteomes" id="UP001165080"/>
    </source>
</evidence>
<dbReference type="EMBL" id="BRXU01000015">
    <property type="protein sequence ID" value="GLC56211.1"/>
    <property type="molecule type" value="Genomic_DNA"/>
</dbReference>
<name>A0A9W6BRJ2_9CHLO</name>
<proteinExistence type="predicted"/>
<organism evidence="2 3">
    <name type="scientific">Pleodorina starrii</name>
    <dbReference type="NCBI Taxonomy" id="330485"/>
    <lineage>
        <taxon>Eukaryota</taxon>
        <taxon>Viridiplantae</taxon>
        <taxon>Chlorophyta</taxon>
        <taxon>core chlorophytes</taxon>
        <taxon>Chlorophyceae</taxon>
        <taxon>CS clade</taxon>
        <taxon>Chlamydomonadales</taxon>
        <taxon>Volvocaceae</taxon>
        <taxon>Pleodorina</taxon>
    </lineage>
</organism>
<dbReference type="PANTHER" id="PTHR16537:SF1">
    <property type="entry name" value="PROTEIN ZNRD2"/>
    <property type="match status" value="1"/>
</dbReference>
<feature type="compositionally biased region" description="Pro residues" evidence="1">
    <location>
        <begin position="297"/>
        <end position="307"/>
    </location>
</feature>
<feature type="region of interest" description="Disordered" evidence="1">
    <location>
        <begin position="52"/>
        <end position="159"/>
    </location>
</feature>
<feature type="compositionally biased region" description="Low complexity" evidence="1">
    <location>
        <begin position="402"/>
        <end position="425"/>
    </location>
</feature>
<feature type="region of interest" description="Disordered" evidence="1">
    <location>
        <begin position="364"/>
        <end position="447"/>
    </location>
</feature>
<dbReference type="OrthoDB" id="28939at2759"/>
<feature type="compositionally biased region" description="Basic and acidic residues" evidence="1">
    <location>
        <begin position="71"/>
        <end position="81"/>
    </location>
</feature>
<dbReference type="Pfam" id="PF06677">
    <property type="entry name" value="Auto_anti-p27"/>
    <property type="match status" value="2"/>
</dbReference>
<feature type="compositionally biased region" description="Polar residues" evidence="1">
    <location>
        <begin position="268"/>
        <end position="284"/>
    </location>
</feature>
<dbReference type="InterPro" id="IPR051888">
    <property type="entry name" value="UPF0148_domain"/>
</dbReference>
<accession>A0A9W6BRJ2</accession>
<evidence type="ECO:0000313" key="2">
    <source>
        <dbReference type="EMBL" id="GLC56211.1"/>
    </source>
</evidence>
<evidence type="ECO:0000256" key="1">
    <source>
        <dbReference type="SAM" id="MobiDB-lite"/>
    </source>
</evidence>
<dbReference type="PANTHER" id="PTHR16537">
    <property type="entry name" value="SJOEGREN SYNDROME/SCLERODERMA AUTOANTIGEN 1"/>
    <property type="match status" value="1"/>
</dbReference>
<dbReference type="InterPro" id="IPR009563">
    <property type="entry name" value="SSSCA1"/>
</dbReference>
<dbReference type="AlphaFoldDB" id="A0A9W6BRJ2"/>
<reference evidence="2 3" key="1">
    <citation type="journal article" date="2023" name="Commun. Biol.">
        <title>Reorganization of the ancestral sex-determining regions during the evolution of trioecy in Pleodorina starrii.</title>
        <authorList>
            <person name="Takahashi K."/>
            <person name="Suzuki S."/>
            <person name="Kawai-Toyooka H."/>
            <person name="Yamamoto K."/>
            <person name="Hamaji T."/>
            <person name="Ootsuki R."/>
            <person name="Yamaguchi H."/>
            <person name="Kawachi M."/>
            <person name="Higashiyama T."/>
            <person name="Nozaki H."/>
        </authorList>
    </citation>
    <scope>NUCLEOTIDE SEQUENCE [LARGE SCALE GENOMIC DNA]</scope>
    <source>
        <strain evidence="2 3">NIES-4479</strain>
    </source>
</reference>
<feature type="region of interest" description="Disordered" evidence="1">
    <location>
        <begin position="192"/>
        <end position="211"/>
    </location>
</feature>
<dbReference type="Proteomes" id="UP001165080">
    <property type="component" value="Unassembled WGS sequence"/>
</dbReference>